<keyword evidence="1 3" id="KW-0547">Nucleotide-binding</keyword>
<dbReference type="InterPro" id="IPR018181">
    <property type="entry name" value="Heat_shock_70_CS"/>
</dbReference>
<dbReference type="PROSITE" id="PS00329">
    <property type="entry name" value="HSP70_2"/>
    <property type="match status" value="1"/>
</dbReference>
<keyword evidence="6" id="KW-0346">Stress response</keyword>
<dbReference type="PROSITE" id="PS01036">
    <property type="entry name" value="HSP70_3"/>
    <property type="match status" value="1"/>
</dbReference>
<dbReference type="Proteomes" id="UP000053780">
    <property type="component" value="Unassembled WGS sequence"/>
</dbReference>
<dbReference type="GO" id="GO:0005524">
    <property type="term" value="F:ATP binding"/>
    <property type="evidence" value="ECO:0007669"/>
    <property type="project" value="UniProtKB-KW"/>
</dbReference>
<name>T0L570_9MICR</name>
<keyword evidence="2 3" id="KW-0067">ATP-binding</keyword>
<evidence type="ECO:0000313" key="6">
    <source>
        <dbReference type="EMBL" id="EQB59878.1"/>
    </source>
</evidence>
<sequence length="686" mass="77163">MLSFLTTLMFVAASKPDAAIGIDLGTTFSCVSILKKGETRPTFLQFENGLFTYPSVVLHNKIDGKTLWLTGHEANNHHVNNPSTNYYFGFKRCVGVSSLDEITRLDDFKKSVTFPIRRAFQDGKHKLEFLVLDDRKNEIEVTDAEHLSSYVLRDLKTEIEKYYNIVSLAITHPAYFSPLQVENTKRAAALAGLPEPVMGKEPVAAAVAYQAMENLKFENSSEGIMVFDLGGGTFDVSVVETDGNSLYVNKHGGNNFLGGENVNDNLTNYFASQIKSKFGFDVKNDQTTLLRLRKFVEDFKIKLCTQYSKDKSANEHKDTFIFKDADSIEFSMTMSKFDELNKKFYNEIEKVLIDPDYGMFRKENERSKGHDEPLEKESITKILLVGGSSRIPYIKTLLRKIFPSDGNKTVALYDSLDADTIVAEGACLLAAGEVDMLPEDLAIEVSDSVPLSIGVCTDRNEFTAILLKDSRIPGKGEKEFTTSYDNQEKVMIQVAIGERYLFSDNQFLGKFVLDVQPNQPKGMPRISIEIAMTTDGTIEVKAIDKNTNKEAGIRFDSVVSRMDKEKYQEILRDAEKHKEADAELKAKFDKLKEFEFTIEMTKNRISVSGVSEEDKIDVEGLINGANKWLNDNKNTASKADIEDRLTSFNEAVTGILDKKAETQPEVEKTEPEVTHHEDKEQGREEL</sequence>
<evidence type="ECO:0000256" key="3">
    <source>
        <dbReference type="RuleBase" id="RU003322"/>
    </source>
</evidence>
<evidence type="ECO:0000256" key="4">
    <source>
        <dbReference type="SAM" id="MobiDB-lite"/>
    </source>
</evidence>
<dbReference type="SUPFAM" id="SSF100920">
    <property type="entry name" value="Heat shock protein 70kD (HSP70), peptide-binding domain"/>
    <property type="match status" value="1"/>
</dbReference>
<dbReference type="PRINTS" id="PR00301">
    <property type="entry name" value="HEATSHOCK70"/>
</dbReference>
<dbReference type="InterPro" id="IPR029047">
    <property type="entry name" value="HSP70_peptide-bd_sf"/>
</dbReference>
<evidence type="ECO:0000256" key="5">
    <source>
        <dbReference type="SAM" id="SignalP"/>
    </source>
</evidence>
<accession>T0L570</accession>
<evidence type="ECO:0000256" key="1">
    <source>
        <dbReference type="ARBA" id="ARBA00022741"/>
    </source>
</evidence>
<dbReference type="OrthoDB" id="434160at2759"/>
<comment type="similarity">
    <text evidence="3">Belongs to the heat shock protein 70 family.</text>
</comment>
<dbReference type="InterPro" id="IPR043129">
    <property type="entry name" value="ATPase_NBD"/>
</dbReference>
<reference evidence="6 7" key="1">
    <citation type="journal article" date="2013" name="BMC Genomics">
        <title>Genome sequencing and comparative genomics of honey bee microsporidia, Nosema apis reveal novel insights into host-parasite interactions.</title>
        <authorList>
            <person name="Chen Yp."/>
            <person name="Pettis J.S."/>
            <person name="Zhao Y."/>
            <person name="Liu X."/>
            <person name="Tallon L.J."/>
            <person name="Sadzewicz L.D."/>
            <person name="Li R."/>
            <person name="Zheng H."/>
            <person name="Huang S."/>
            <person name="Zhang X."/>
            <person name="Hamilton M.C."/>
            <person name="Pernal S.F."/>
            <person name="Melathopoulos A.P."/>
            <person name="Yan X."/>
            <person name="Evans J.D."/>
        </authorList>
    </citation>
    <scope>NUCLEOTIDE SEQUENCE [LARGE SCALE GENOMIC DNA]</scope>
    <source>
        <strain evidence="6 7">BRL 01</strain>
    </source>
</reference>
<dbReference type="HOGENOM" id="CLU_005965_2_1_1"/>
<keyword evidence="5" id="KW-0732">Signal</keyword>
<feature type="chain" id="PRO_5004566688" evidence="5">
    <location>
        <begin position="22"/>
        <end position="686"/>
    </location>
</feature>
<proteinExistence type="inferred from homology"/>
<dbReference type="EMBL" id="KE647357">
    <property type="protein sequence ID" value="EQB59878.1"/>
    <property type="molecule type" value="Genomic_DNA"/>
</dbReference>
<feature type="region of interest" description="Disordered" evidence="4">
    <location>
        <begin position="656"/>
        <end position="686"/>
    </location>
</feature>
<dbReference type="SUPFAM" id="SSF53067">
    <property type="entry name" value="Actin-like ATPase domain"/>
    <property type="match status" value="2"/>
</dbReference>
<dbReference type="PROSITE" id="PS00297">
    <property type="entry name" value="HSP70_1"/>
    <property type="match status" value="1"/>
</dbReference>
<organism evidence="6 7">
    <name type="scientific">Vairimorpha apis BRL 01</name>
    <dbReference type="NCBI Taxonomy" id="1037528"/>
    <lineage>
        <taxon>Eukaryota</taxon>
        <taxon>Fungi</taxon>
        <taxon>Fungi incertae sedis</taxon>
        <taxon>Microsporidia</taxon>
        <taxon>Nosematidae</taxon>
        <taxon>Vairimorpha</taxon>
    </lineage>
</organism>
<dbReference type="InterPro" id="IPR013126">
    <property type="entry name" value="Hsp_70_fam"/>
</dbReference>
<feature type="signal peptide" evidence="5">
    <location>
        <begin position="1"/>
        <end position="21"/>
    </location>
</feature>
<evidence type="ECO:0000313" key="7">
    <source>
        <dbReference type="Proteomes" id="UP000053780"/>
    </source>
</evidence>
<dbReference type="VEuPathDB" id="MicrosporidiaDB:NAPIS_ORF02575"/>
<dbReference type="Pfam" id="PF00012">
    <property type="entry name" value="HSP70"/>
    <property type="match status" value="1"/>
</dbReference>
<dbReference type="Gene3D" id="2.60.34.10">
    <property type="entry name" value="Substrate Binding Domain Of DNAk, Chain A, domain 1"/>
    <property type="match status" value="1"/>
</dbReference>
<gene>
    <name evidence="6" type="ORF">NAPIS_ORF02575</name>
</gene>
<protein>
    <submittedName>
        <fullName evidence="6">Heat shock protein 70</fullName>
    </submittedName>
</protein>
<dbReference type="AlphaFoldDB" id="T0L570"/>
<evidence type="ECO:0000256" key="2">
    <source>
        <dbReference type="ARBA" id="ARBA00022840"/>
    </source>
</evidence>
<dbReference type="Gene3D" id="3.90.640.10">
    <property type="entry name" value="Actin, Chain A, domain 4"/>
    <property type="match status" value="1"/>
</dbReference>
<dbReference type="GO" id="GO:0140662">
    <property type="term" value="F:ATP-dependent protein folding chaperone"/>
    <property type="evidence" value="ECO:0007669"/>
    <property type="project" value="InterPro"/>
</dbReference>
<keyword evidence="7" id="KW-1185">Reference proteome</keyword>
<dbReference type="PANTHER" id="PTHR19375">
    <property type="entry name" value="HEAT SHOCK PROTEIN 70KDA"/>
    <property type="match status" value="1"/>
</dbReference>
<dbReference type="Gene3D" id="3.30.420.40">
    <property type="match status" value="2"/>
</dbReference>